<evidence type="ECO:0000313" key="2">
    <source>
        <dbReference type="EMBL" id="PTD27352.1"/>
    </source>
</evidence>
<feature type="domain" description="Glyoxalase/fosfomycin resistance/dioxygenase" evidence="1">
    <location>
        <begin position="16"/>
        <end position="118"/>
    </location>
</feature>
<dbReference type="RefSeq" id="WP_107393857.1">
    <property type="nucleotide sequence ID" value="NZ_PHHF01000008.1"/>
</dbReference>
<dbReference type="EMBL" id="PHHF01000008">
    <property type="protein sequence ID" value="PTD27352.1"/>
    <property type="molecule type" value="Genomic_DNA"/>
</dbReference>
<dbReference type="Proteomes" id="UP000241206">
    <property type="component" value="Unassembled WGS sequence"/>
</dbReference>
<organism evidence="2 3">
    <name type="scientific">Edaphosphingomonas fennica</name>
    <dbReference type="NCBI Taxonomy" id="114404"/>
    <lineage>
        <taxon>Bacteria</taxon>
        <taxon>Pseudomonadati</taxon>
        <taxon>Pseudomonadota</taxon>
        <taxon>Alphaproteobacteria</taxon>
        <taxon>Sphingomonadales</taxon>
        <taxon>Rhizorhabdaceae</taxon>
        <taxon>Edaphosphingomonas</taxon>
    </lineage>
</organism>
<proteinExistence type="predicted"/>
<dbReference type="InterPro" id="IPR004360">
    <property type="entry name" value="Glyas_Fos-R_dOase_dom"/>
</dbReference>
<dbReference type="Pfam" id="PF00903">
    <property type="entry name" value="Glyoxalase"/>
    <property type="match status" value="1"/>
</dbReference>
<dbReference type="InterPro" id="IPR029068">
    <property type="entry name" value="Glyas_Bleomycin-R_OHBP_Dase"/>
</dbReference>
<sequence>MIIETFTRIFVDPDAFDRTIDFYTALLSGQVTMRFTYPETGLELASVSSDRLSVLIIAGTPERRAPFEATRLTVKVDRLESVIAVLADAGSEQLEPIQKTPVGRKTRFRHPDGTVVEYVDHDTASSG</sequence>
<comment type="caution">
    <text evidence="2">The sequence shown here is derived from an EMBL/GenBank/DDBJ whole genome shotgun (WGS) entry which is preliminary data.</text>
</comment>
<gene>
    <name evidence="2" type="ORF">CV103_02300</name>
</gene>
<evidence type="ECO:0000313" key="3">
    <source>
        <dbReference type="Proteomes" id="UP000241206"/>
    </source>
</evidence>
<keyword evidence="3" id="KW-1185">Reference proteome</keyword>
<evidence type="ECO:0000259" key="1">
    <source>
        <dbReference type="Pfam" id="PF00903"/>
    </source>
</evidence>
<name>A0A2T4I7P9_9SPHN</name>
<protein>
    <submittedName>
        <fullName evidence="2">Glyoxalase</fullName>
    </submittedName>
</protein>
<reference evidence="2 3" key="1">
    <citation type="submission" date="2017-11" db="EMBL/GenBank/DDBJ databases">
        <title>Sphingomonas oleivorans sp. nov., isolated from oil-contaminated soil.</title>
        <authorList>
            <person name="Wang L."/>
            <person name="Chen L."/>
        </authorList>
    </citation>
    <scope>NUCLEOTIDE SEQUENCE [LARGE SCALE GENOMIC DNA]</scope>
    <source>
        <strain evidence="2 3">K101</strain>
    </source>
</reference>
<dbReference type="SUPFAM" id="SSF54593">
    <property type="entry name" value="Glyoxalase/Bleomycin resistance protein/Dihydroxybiphenyl dioxygenase"/>
    <property type="match status" value="1"/>
</dbReference>
<dbReference type="AlphaFoldDB" id="A0A2T4I7P9"/>
<accession>A0A2T4I7P9</accession>
<dbReference type="Gene3D" id="3.10.180.10">
    <property type="entry name" value="2,3-Dihydroxybiphenyl 1,2-Dioxygenase, domain 1"/>
    <property type="match status" value="1"/>
</dbReference>